<keyword evidence="3" id="KW-1185">Reference proteome</keyword>
<evidence type="ECO:0000313" key="2">
    <source>
        <dbReference type="EMBL" id="CAK0892597.1"/>
    </source>
</evidence>
<dbReference type="Proteomes" id="UP001189429">
    <property type="component" value="Unassembled WGS sequence"/>
</dbReference>
<accession>A0ABN9X045</accession>
<feature type="region of interest" description="Disordered" evidence="1">
    <location>
        <begin position="1"/>
        <end position="65"/>
    </location>
</feature>
<evidence type="ECO:0000256" key="1">
    <source>
        <dbReference type="SAM" id="MobiDB-lite"/>
    </source>
</evidence>
<feature type="compositionally biased region" description="Basic and acidic residues" evidence="1">
    <location>
        <begin position="1"/>
        <end position="24"/>
    </location>
</feature>
<feature type="compositionally biased region" description="Low complexity" evidence="1">
    <location>
        <begin position="47"/>
        <end position="58"/>
    </location>
</feature>
<gene>
    <name evidence="2" type="ORF">PCOR1329_LOCUS72218</name>
</gene>
<proteinExistence type="predicted"/>
<organism evidence="2 3">
    <name type="scientific">Prorocentrum cordatum</name>
    <dbReference type="NCBI Taxonomy" id="2364126"/>
    <lineage>
        <taxon>Eukaryota</taxon>
        <taxon>Sar</taxon>
        <taxon>Alveolata</taxon>
        <taxon>Dinophyceae</taxon>
        <taxon>Prorocentrales</taxon>
        <taxon>Prorocentraceae</taxon>
        <taxon>Prorocentrum</taxon>
    </lineage>
</organism>
<evidence type="ECO:0000313" key="3">
    <source>
        <dbReference type="Proteomes" id="UP001189429"/>
    </source>
</evidence>
<reference evidence="2" key="1">
    <citation type="submission" date="2023-10" db="EMBL/GenBank/DDBJ databases">
        <authorList>
            <person name="Chen Y."/>
            <person name="Shah S."/>
            <person name="Dougan E. K."/>
            <person name="Thang M."/>
            <person name="Chan C."/>
        </authorList>
    </citation>
    <scope>NUCLEOTIDE SEQUENCE [LARGE SCALE GENOMIC DNA]</scope>
</reference>
<dbReference type="EMBL" id="CAUYUJ010019636">
    <property type="protein sequence ID" value="CAK0892597.1"/>
    <property type="molecule type" value="Genomic_DNA"/>
</dbReference>
<sequence>MRRISDIVGRDRKEDAEQRHECRRCGGRPGPGPPEGARARWKKKSGATAWTQPAAAAQDRPRAAGSHRMLQRLRCMPLLAACELPRWPPRCSARAGSSAATVLSTVARKAVIASAAAGGGRLCGHRAVERRGRSRCARLHRQRCVGEGTSGT</sequence>
<protein>
    <submittedName>
        <fullName evidence="2">Uncharacterized protein</fullName>
    </submittedName>
</protein>
<name>A0ABN9X045_9DINO</name>
<feature type="non-terminal residue" evidence="2">
    <location>
        <position position="152"/>
    </location>
</feature>
<comment type="caution">
    <text evidence="2">The sequence shown here is derived from an EMBL/GenBank/DDBJ whole genome shotgun (WGS) entry which is preliminary data.</text>
</comment>